<dbReference type="RefSeq" id="WP_121852970.1">
    <property type="nucleotide sequence ID" value="NZ_CP037952.1"/>
</dbReference>
<feature type="region of interest" description="Disordered" evidence="1">
    <location>
        <begin position="1"/>
        <end position="28"/>
    </location>
</feature>
<protein>
    <submittedName>
        <fullName evidence="2">Uncharacterized protein</fullName>
    </submittedName>
</protein>
<evidence type="ECO:0000313" key="3">
    <source>
        <dbReference type="Proteomes" id="UP000273022"/>
    </source>
</evidence>
<dbReference type="EMBL" id="QYYH01000034">
    <property type="protein sequence ID" value="RJY18008.1"/>
    <property type="molecule type" value="Genomic_DNA"/>
</dbReference>
<organism evidence="2 3">
    <name type="scientific">Parashewanella spongiae</name>
    <dbReference type="NCBI Taxonomy" id="342950"/>
    <lineage>
        <taxon>Bacteria</taxon>
        <taxon>Pseudomonadati</taxon>
        <taxon>Pseudomonadota</taxon>
        <taxon>Gammaproteobacteria</taxon>
        <taxon>Alteromonadales</taxon>
        <taxon>Shewanellaceae</taxon>
        <taxon>Parashewanella</taxon>
    </lineage>
</organism>
<sequence length="160" mass="18104">MSSSIPAGPPSVRPSSLDRLSDRLNEPKNIKSSELDAFLDEKFTTQMHQLDMQLNELKQAALNLPDSEEALRIEDKKSDSDFIEKYQQVTEKLSSVSQSLIQRPDLQSSGDLKSRILINQVSSKFQSVLKSVEDAAKKYRVYEQSLSDMNVKIRSSLQLK</sequence>
<keyword evidence="3" id="KW-1185">Reference proteome</keyword>
<reference evidence="2 3" key="1">
    <citation type="submission" date="2018-09" db="EMBL/GenBank/DDBJ databases">
        <title>Phylogeny of the Shewanellaceae, and recommendation for two new genera, Pseudoshewanella and Parashewanella.</title>
        <authorList>
            <person name="Wang G."/>
        </authorList>
    </citation>
    <scope>NUCLEOTIDE SEQUENCE [LARGE SCALE GENOMIC DNA]</scope>
    <source>
        <strain evidence="2 3">KCTC 22492</strain>
    </source>
</reference>
<dbReference type="Proteomes" id="UP000273022">
    <property type="component" value="Unassembled WGS sequence"/>
</dbReference>
<name>A0A3A6TUS2_9GAMM</name>
<evidence type="ECO:0000313" key="2">
    <source>
        <dbReference type="EMBL" id="RJY18008.1"/>
    </source>
</evidence>
<comment type="caution">
    <text evidence="2">The sequence shown here is derived from an EMBL/GenBank/DDBJ whole genome shotgun (WGS) entry which is preliminary data.</text>
</comment>
<accession>A0A3A6TUS2</accession>
<gene>
    <name evidence="2" type="ORF">D5R81_07140</name>
</gene>
<evidence type="ECO:0000256" key="1">
    <source>
        <dbReference type="SAM" id="MobiDB-lite"/>
    </source>
</evidence>
<dbReference type="AlphaFoldDB" id="A0A3A6TUS2"/>
<feature type="compositionally biased region" description="Basic and acidic residues" evidence="1">
    <location>
        <begin position="19"/>
        <end position="28"/>
    </location>
</feature>
<proteinExistence type="predicted"/>